<dbReference type="AlphaFoldDB" id="A0A9D2DCQ5"/>
<dbReference type="EMBL" id="DXCC01000003">
    <property type="protein sequence ID" value="HIZ14464.1"/>
    <property type="molecule type" value="Genomic_DNA"/>
</dbReference>
<organism evidence="2 3">
    <name type="scientific">Candidatus Tidjanibacter faecipullorum</name>
    <dbReference type="NCBI Taxonomy" id="2838766"/>
    <lineage>
        <taxon>Bacteria</taxon>
        <taxon>Pseudomonadati</taxon>
        <taxon>Bacteroidota</taxon>
        <taxon>Bacteroidia</taxon>
        <taxon>Bacteroidales</taxon>
        <taxon>Rikenellaceae</taxon>
        <taxon>Tidjanibacter</taxon>
    </lineage>
</organism>
<name>A0A9D2DCQ5_9BACT</name>
<accession>A0A9D2DCQ5</accession>
<evidence type="ECO:0000259" key="1">
    <source>
        <dbReference type="Pfam" id="PF14090"/>
    </source>
</evidence>
<dbReference type="Pfam" id="PF14090">
    <property type="entry name" value="HTH_39"/>
    <property type="match status" value="1"/>
</dbReference>
<dbReference type="InterPro" id="IPR055245">
    <property type="entry name" value="HTH_proteobacteria"/>
</dbReference>
<dbReference type="Proteomes" id="UP000824014">
    <property type="component" value="Unassembled WGS sequence"/>
</dbReference>
<feature type="domain" description="Winged helix-turn-helix" evidence="1">
    <location>
        <begin position="31"/>
        <end position="84"/>
    </location>
</feature>
<gene>
    <name evidence="2" type="ORF">H9816_00915</name>
</gene>
<sequence length="96" mass="10753">MSNPWHAPVSSCGRRGGLGERTGRVAELSAQRRLVYRLLSDGKPRSSADIAAELHLCDPRAVIRDLRKAGFPIGDEWVKGERSHFKHYFVRKGGVR</sequence>
<proteinExistence type="predicted"/>
<protein>
    <submittedName>
        <fullName evidence="2">Helix-turn-helix domain-containing protein</fullName>
    </submittedName>
</protein>
<evidence type="ECO:0000313" key="3">
    <source>
        <dbReference type="Proteomes" id="UP000824014"/>
    </source>
</evidence>
<comment type="caution">
    <text evidence="2">The sequence shown here is derived from an EMBL/GenBank/DDBJ whole genome shotgun (WGS) entry which is preliminary data.</text>
</comment>
<reference evidence="2" key="2">
    <citation type="submission" date="2021-04" db="EMBL/GenBank/DDBJ databases">
        <authorList>
            <person name="Gilroy R."/>
        </authorList>
    </citation>
    <scope>NUCLEOTIDE SEQUENCE</scope>
    <source>
        <strain evidence="2">ChiHjej11B10-19426</strain>
    </source>
</reference>
<evidence type="ECO:0000313" key="2">
    <source>
        <dbReference type="EMBL" id="HIZ14464.1"/>
    </source>
</evidence>
<reference evidence="2" key="1">
    <citation type="journal article" date="2021" name="PeerJ">
        <title>Extensive microbial diversity within the chicken gut microbiome revealed by metagenomics and culture.</title>
        <authorList>
            <person name="Gilroy R."/>
            <person name="Ravi A."/>
            <person name="Getino M."/>
            <person name="Pursley I."/>
            <person name="Horton D.L."/>
            <person name="Alikhan N.F."/>
            <person name="Baker D."/>
            <person name="Gharbi K."/>
            <person name="Hall N."/>
            <person name="Watson M."/>
            <person name="Adriaenssens E.M."/>
            <person name="Foster-Nyarko E."/>
            <person name="Jarju S."/>
            <person name="Secka A."/>
            <person name="Antonio M."/>
            <person name="Oren A."/>
            <person name="Chaudhuri R.R."/>
            <person name="La Ragione R."/>
            <person name="Hildebrand F."/>
            <person name="Pallen M.J."/>
        </authorList>
    </citation>
    <scope>NUCLEOTIDE SEQUENCE</scope>
    <source>
        <strain evidence="2">ChiHjej11B10-19426</strain>
    </source>
</reference>